<keyword evidence="5" id="KW-1185">Reference proteome</keyword>
<comment type="caution">
    <text evidence="4">The sequence shown here is derived from an EMBL/GenBank/DDBJ whole genome shotgun (WGS) entry which is preliminary data.</text>
</comment>
<dbReference type="Proteomes" id="UP001149165">
    <property type="component" value="Unassembled WGS sequence"/>
</dbReference>
<accession>A0A9W9FYU0</accession>
<dbReference type="Pfam" id="PF00106">
    <property type="entry name" value="adh_short"/>
    <property type="match status" value="1"/>
</dbReference>
<dbReference type="PRINTS" id="PR00080">
    <property type="entry name" value="SDRFAMILY"/>
</dbReference>
<dbReference type="PANTHER" id="PTHR44169">
    <property type="entry name" value="NADPH-DEPENDENT 1-ACYLDIHYDROXYACETONE PHOSPHATE REDUCTASE"/>
    <property type="match status" value="1"/>
</dbReference>
<reference evidence="4" key="2">
    <citation type="journal article" date="2023" name="IMA Fungus">
        <title>Comparative genomic study of the Penicillium genus elucidates a diverse pangenome and 15 lateral gene transfer events.</title>
        <authorList>
            <person name="Petersen C."/>
            <person name="Sorensen T."/>
            <person name="Nielsen M.R."/>
            <person name="Sondergaard T.E."/>
            <person name="Sorensen J.L."/>
            <person name="Fitzpatrick D.A."/>
            <person name="Frisvad J.C."/>
            <person name="Nielsen K.L."/>
        </authorList>
    </citation>
    <scope>NUCLEOTIDE SEQUENCE</scope>
    <source>
        <strain evidence="4">IBT 30069</strain>
    </source>
</reference>
<dbReference type="Gene3D" id="3.40.50.720">
    <property type="entry name" value="NAD(P)-binding Rossmann-like Domain"/>
    <property type="match status" value="1"/>
</dbReference>
<dbReference type="EMBL" id="JAPQKH010000003">
    <property type="protein sequence ID" value="KAJ5108873.1"/>
    <property type="molecule type" value="Genomic_DNA"/>
</dbReference>
<dbReference type="GO" id="GO:0019433">
    <property type="term" value="P:triglyceride catabolic process"/>
    <property type="evidence" value="ECO:0007669"/>
    <property type="project" value="TreeGrafter"/>
</dbReference>
<comment type="similarity">
    <text evidence="1 3">Belongs to the short-chain dehydrogenases/reductases (SDR) family.</text>
</comment>
<keyword evidence="2" id="KW-0560">Oxidoreductase</keyword>
<protein>
    <submittedName>
        <fullName evidence="4">Short-chain dehydrogenases/reductase</fullName>
    </submittedName>
</protein>
<reference evidence="4" key="1">
    <citation type="submission" date="2022-11" db="EMBL/GenBank/DDBJ databases">
        <authorList>
            <person name="Petersen C."/>
        </authorList>
    </citation>
    <scope>NUCLEOTIDE SEQUENCE</scope>
    <source>
        <strain evidence="4">IBT 30069</strain>
    </source>
</reference>
<organism evidence="4 5">
    <name type="scientific">Penicillium angulare</name>
    <dbReference type="NCBI Taxonomy" id="116970"/>
    <lineage>
        <taxon>Eukaryota</taxon>
        <taxon>Fungi</taxon>
        <taxon>Dikarya</taxon>
        <taxon>Ascomycota</taxon>
        <taxon>Pezizomycotina</taxon>
        <taxon>Eurotiomycetes</taxon>
        <taxon>Eurotiomycetidae</taxon>
        <taxon>Eurotiales</taxon>
        <taxon>Aspergillaceae</taxon>
        <taxon>Penicillium</taxon>
    </lineage>
</organism>
<dbReference type="SUPFAM" id="SSF51735">
    <property type="entry name" value="NAD(P)-binding Rossmann-fold domains"/>
    <property type="match status" value="1"/>
</dbReference>
<sequence length="284" mass="30525">MPQKTVLVTGCSAGGLGEAMAKVYHEKGFRVFAAVRNTAKVGYLSEIKGIEIVKLDVTSVESIRECATTIGKNTGGSLDILVNNAGLSTVFPLLDTSIEEAKKVFDTNVWALVAMAQAFAPLLIKSKGTICNVSSVSSEMVFAWQGVYSSSRSATTRISETLRLEMEPLGVRVVTVILGGVQTIRNDATKIPGLELPADSYYQKILGIIDRHHKVLVHPNKANIDVAAKNVVNDVLSTSGFFIRRGAASTLSWFCNTFLPYGLFTSMINKESGLGQVGFSKDNA</sequence>
<dbReference type="PRINTS" id="PR00081">
    <property type="entry name" value="GDHRDH"/>
</dbReference>
<dbReference type="GO" id="GO:0004806">
    <property type="term" value="F:triacylglycerol lipase activity"/>
    <property type="evidence" value="ECO:0007669"/>
    <property type="project" value="TreeGrafter"/>
</dbReference>
<evidence type="ECO:0000313" key="4">
    <source>
        <dbReference type="EMBL" id="KAJ5108873.1"/>
    </source>
</evidence>
<evidence type="ECO:0000313" key="5">
    <source>
        <dbReference type="Proteomes" id="UP001149165"/>
    </source>
</evidence>
<name>A0A9W9FYU0_9EURO</name>
<dbReference type="InterPro" id="IPR002347">
    <property type="entry name" value="SDR_fam"/>
</dbReference>
<dbReference type="AlphaFoldDB" id="A0A9W9FYU0"/>
<dbReference type="GO" id="GO:0000140">
    <property type="term" value="F:acylglycerone-phosphate reductase (NADP+) activity"/>
    <property type="evidence" value="ECO:0007669"/>
    <property type="project" value="TreeGrafter"/>
</dbReference>
<evidence type="ECO:0000256" key="2">
    <source>
        <dbReference type="ARBA" id="ARBA00023002"/>
    </source>
</evidence>
<evidence type="ECO:0000256" key="1">
    <source>
        <dbReference type="ARBA" id="ARBA00006484"/>
    </source>
</evidence>
<dbReference type="GO" id="GO:0005783">
    <property type="term" value="C:endoplasmic reticulum"/>
    <property type="evidence" value="ECO:0007669"/>
    <property type="project" value="TreeGrafter"/>
</dbReference>
<dbReference type="GO" id="GO:0006654">
    <property type="term" value="P:phosphatidic acid biosynthetic process"/>
    <property type="evidence" value="ECO:0007669"/>
    <property type="project" value="TreeGrafter"/>
</dbReference>
<evidence type="ECO:0000256" key="3">
    <source>
        <dbReference type="RuleBase" id="RU000363"/>
    </source>
</evidence>
<dbReference type="PANTHER" id="PTHR44169:SF6">
    <property type="entry name" value="NADPH-DEPENDENT 1-ACYLDIHYDROXYACETONE PHOSPHATE REDUCTASE"/>
    <property type="match status" value="1"/>
</dbReference>
<dbReference type="GO" id="GO:0005811">
    <property type="term" value="C:lipid droplet"/>
    <property type="evidence" value="ECO:0007669"/>
    <property type="project" value="TreeGrafter"/>
</dbReference>
<dbReference type="OrthoDB" id="2102561at2759"/>
<proteinExistence type="inferred from homology"/>
<dbReference type="InterPro" id="IPR036291">
    <property type="entry name" value="NAD(P)-bd_dom_sf"/>
</dbReference>
<gene>
    <name evidence="4" type="ORF">N7456_005548</name>
</gene>